<evidence type="ECO:0000313" key="4">
    <source>
        <dbReference type="Proteomes" id="UP001221838"/>
    </source>
</evidence>
<evidence type="ECO:0008006" key="5">
    <source>
        <dbReference type="Google" id="ProtNLM"/>
    </source>
</evidence>
<sequence length="379" mass="43495">MDLITLFQWQKREEAQAALAALNRRYLQRLSGRLNGVLATQDESGAGDPELDMARLRSRFRELPDKEFLRLVRAPETCYQLSRVSVDGLLPFKKYMWASIEAERQRLDPSAPLRENIWSALGDLYCPAKTGPRGSAERPYHATRLHGQIVLDFLSPRATRDLEKNSFRPKPYGPAEPFTPEEHRSVCAKTEEAMDGIREVSPAAYDFVHQTVSVLIPRKQTHADFYPTSFKGSSSRVHIGRSNIFNVQFDYIDSTNVAQSIVHEAIHNHLYKVEEENSLIHDAQAADQARLLSPWTGNSINLVAFVHGTIVFYAIFHFFRLPLASRYFSSKHLQYYVDQAVQGFRERRMSQCLEPCRRYLQPRAYEQLEAMEADVMQAV</sequence>
<proteinExistence type="predicted"/>
<evidence type="ECO:0000313" key="3">
    <source>
        <dbReference type="EMBL" id="MDC0711065.1"/>
    </source>
</evidence>
<keyword evidence="2" id="KW-1133">Transmembrane helix</keyword>
<dbReference type="EMBL" id="JAQNDM010000002">
    <property type="protein sequence ID" value="MDC0711065.1"/>
    <property type="molecule type" value="Genomic_DNA"/>
</dbReference>
<keyword evidence="2" id="KW-0812">Transmembrane</keyword>
<dbReference type="RefSeq" id="WP_272141031.1">
    <property type="nucleotide sequence ID" value="NZ_JAQNDM010000002.1"/>
</dbReference>
<feature type="transmembrane region" description="Helical" evidence="2">
    <location>
        <begin position="300"/>
        <end position="319"/>
    </location>
</feature>
<reference evidence="3 4" key="1">
    <citation type="submission" date="2022-11" db="EMBL/GenBank/DDBJ databases">
        <title>Minimal conservation of predation-associated metabolite biosynthetic gene clusters underscores biosynthetic potential of Myxococcota including descriptions for ten novel species: Archangium lansinium sp. nov., Myxococcus landrumus sp. nov., Nannocystis bai.</title>
        <authorList>
            <person name="Ahearne A."/>
            <person name="Stevens C."/>
            <person name="Dowd S."/>
        </authorList>
    </citation>
    <scope>NUCLEOTIDE SEQUENCE [LARGE SCALE GENOMIC DNA]</scope>
    <source>
        <strain evidence="3 4">NCWAL01</strain>
    </source>
</reference>
<protein>
    <recommendedName>
        <fullName evidence="5">HEXXH motif-containing protein</fullName>
    </recommendedName>
</protein>
<keyword evidence="2" id="KW-0472">Membrane</keyword>
<organism evidence="3 4">
    <name type="scientific">Stigmatella ashevillensis</name>
    <dbReference type="NCBI Taxonomy" id="2995309"/>
    <lineage>
        <taxon>Bacteria</taxon>
        <taxon>Pseudomonadati</taxon>
        <taxon>Myxococcota</taxon>
        <taxon>Myxococcia</taxon>
        <taxon>Myxococcales</taxon>
        <taxon>Cystobacterineae</taxon>
        <taxon>Archangiaceae</taxon>
        <taxon>Stigmatella</taxon>
    </lineage>
</organism>
<keyword evidence="4" id="KW-1185">Reference proteome</keyword>
<evidence type="ECO:0000256" key="1">
    <source>
        <dbReference type="SAM" id="MobiDB-lite"/>
    </source>
</evidence>
<feature type="region of interest" description="Disordered" evidence="1">
    <location>
        <begin position="164"/>
        <end position="183"/>
    </location>
</feature>
<evidence type="ECO:0000256" key="2">
    <source>
        <dbReference type="SAM" id="Phobius"/>
    </source>
</evidence>
<accession>A0ABT5DD52</accession>
<name>A0ABT5DD52_9BACT</name>
<dbReference type="Proteomes" id="UP001221838">
    <property type="component" value="Unassembled WGS sequence"/>
</dbReference>
<gene>
    <name evidence="3" type="ORF">POL68_21520</name>
</gene>
<comment type="caution">
    <text evidence="3">The sequence shown here is derived from an EMBL/GenBank/DDBJ whole genome shotgun (WGS) entry which is preliminary data.</text>
</comment>